<dbReference type="HOGENOM" id="CLU_1830219_0_0_1"/>
<accession>A7TBD0</accession>
<dbReference type="InterPro" id="IPR036928">
    <property type="entry name" value="AS_sf"/>
</dbReference>
<dbReference type="Pfam" id="PF01425">
    <property type="entry name" value="Amidase"/>
    <property type="match status" value="1"/>
</dbReference>
<evidence type="ECO:0000259" key="1">
    <source>
        <dbReference type="Pfam" id="PF01425"/>
    </source>
</evidence>
<dbReference type="STRING" id="45351.A7TBD0"/>
<evidence type="ECO:0000313" key="2">
    <source>
        <dbReference type="EMBL" id="EDO26677.1"/>
    </source>
</evidence>
<gene>
    <name evidence="2" type="ORF">NEMVEDRAFT_v1g224826</name>
</gene>
<protein>
    <recommendedName>
        <fullName evidence="1">Amidase domain-containing protein</fullName>
    </recommendedName>
</protein>
<organism evidence="2 3">
    <name type="scientific">Nematostella vectensis</name>
    <name type="common">Starlet sea anemone</name>
    <dbReference type="NCBI Taxonomy" id="45351"/>
    <lineage>
        <taxon>Eukaryota</taxon>
        <taxon>Metazoa</taxon>
        <taxon>Cnidaria</taxon>
        <taxon>Anthozoa</taxon>
        <taxon>Hexacorallia</taxon>
        <taxon>Actiniaria</taxon>
        <taxon>Edwardsiidae</taxon>
        <taxon>Nematostella</taxon>
    </lineage>
</organism>
<dbReference type="InterPro" id="IPR000120">
    <property type="entry name" value="Amidase"/>
</dbReference>
<dbReference type="EMBL" id="DS475101">
    <property type="protein sequence ID" value="EDO26677.1"/>
    <property type="molecule type" value="Genomic_DNA"/>
</dbReference>
<feature type="non-terminal residue" evidence="2">
    <location>
        <position position="141"/>
    </location>
</feature>
<dbReference type="AlphaFoldDB" id="A7TBD0"/>
<evidence type="ECO:0000313" key="3">
    <source>
        <dbReference type="Proteomes" id="UP000001593"/>
    </source>
</evidence>
<dbReference type="GO" id="GO:0003824">
    <property type="term" value="F:catalytic activity"/>
    <property type="evidence" value="ECO:0007669"/>
    <property type="project" value="InterPro"/>
</dbReference>
<dbReference type="InParanoid" id="A7TBD0"/>
<dbReference type="Gene3D" id="3.90.1300.10">
    <property type="entry name" value="Amidase signature (AS) domain"/>
    <property type="match status" value="2"/>
</dbReference>
<dbReference type="InterPro" id="IPR023631">
    <property type="entry name" value="Amidase_dom"/>
</dbReference>
<dbReference type="PANTHER" id="PTHR11895:SF109">
    <property type="entry name" value="AMIDASE DOMAIN-CONTAINING PROTEIN"/>
    <property type="match status" value="1"/>
</dbReference>
<feature type="domain" description="Amidase" evidence="1">
    <location>
        <begin position="87"/>
        <end position="125"/>
    </location>
</feature>
<reference evidence="2 3" key="1">
    <citation type="journal article" date="2007" name="Science">
        <title>Sea anemone genome reveals ancestral eumetazoan gene repertoire and genomic organization.</title>
        <authorList>
            <person name="Putnam N.H."/>
            <person name="Srivastava M."/>
            <person name="Hellsten U."/>
            <person name="Dirks B."/>
            <person name="Chapman J."/>
            <person name="Salamov A."/>
            <person name="Terry A."/>
            <person name="Shapiro H."/>
            <person name="Lindquist E."/>
            <person name="Kapitonov V.V."/>
            <person name="Jurka J."/>
            <person name="Genikhovich G."/>
            <person name="Grigoriev I.V."/>
            <person name="Lucas S.M."/>
            <person name="Steele R.E."/>
            <person name="Finnerty J.R."/>
            <person name="Technau U."/>
            <person name="Martindale M.Q."/>
            <person name="Rokhsar D.S."/>
        </authorList>
    </citation>
    <scope>NUCLEOTIDE SEQUENCE [LARGE SCALE GENOMIC DNA]</scope>
    <source>
        <strain evidence="3">CH2 X CH6</strain>
    </source>
</reference>
<keyword evidence="3" id="KW-1185">Reference proteome</keyword>
<dbReference type="Proteomes" id="UP000001593">
    <property type="component" value="Unassembled WGS sequence"/>
</dbReference>
<dbReference type="SUPFAM" id="SSF75304">
    <property type="entry name" value="Amidase signature (AS) enzymes"/>
    <property type="match status" value="1"/>
</dbReference>
<sequence>SYSLELWNTSLPLRYIDAQLNGDISGIRIGLLREGFGHQNSEEDVDRIVKEASIRLAERTGHEVVGISVPMHLQDLLGKYGGHNINTCPFDLTGHPALSINAGLSDGLPVGLMIVGKKYDEETILRVAYAFESIRDKTLPQ</sequence>
<dbReference type="PhylomeDB" id="A7TBD0"/>
<dbReference type="PANTHER" id="PTHR11895">
    <property type="entry name" value="TRANSAMIDASE"/>
    <property type="match status" value="1"/>
</dbReference>
<name>A7TBD0_NEMVE</name>
<proteinExistence type="predicted"/>